<evidence type="ECO:0000259" key="8">
    <source>
        <dbReference type="Pfam" id="PF12231"/>
    </source>
</evidence>
<keyword evidence="10" id="KW-1185">Reference proteome</keyword>
<reference evidence="9" key="1">
    <citation type="submission" date="2018-08" db="EMBL/GenBank/DDBJ databases">
        <title>Draft genome sequence of azole-resistant Aspergillus thermomutatus (Neosartorya pseudofischeri) strain HMR AF 39, isolated from a human nasal aspirate.</title>
        <authorList>
            <person name="Parent-Michaud M."/>
            <person name="Dufresne P.J."/>
            <person name="Fournier E."/>
            <person name="Martineau C."/>
            <person name="Moreira S."/>
            <person name="Perkins V."/>
            <person name="De Repentigny L."/>
            <person name="Dufresne S.F."/>
        </authorList>
    </citation>
    <scope>NUCLEOTIDE SEQUENCE [LARGE SCALE GENOMIC DNA]</scope>
    <source>
        <strain evidence="9">HMR AF 39</strain>
    </source>
</reference>
<dbReference type="OrthoDB" id="5399929at2759"/>
<dbReference type="GO" id="GO:0140445">
    <property type="term" value="C:chromosome, telomeric repeat region"/>
    <property type="evidence" value="ECO:0007669"/>
    <property type="project" value="TreeGrafter"/>
</dbReference>
<gene>
    <name evidence="9" type="ORF">CDV56_105853</name>
</gene>
<evidence type="ECO:0000256" key="1">
    <source>
        <dbReference type="ARBA" id="ARBA00004123"/>
    </source>
</evidence>
<protein>
    <recommendedName>
        <fullName evidence="8">Telomere-associated protein Rif1 N-terminal domain-containing protein</fullName>
    </recommendedName>
</protein>
<dbReference type="EMBL" id="NKHU02000055">
    <property type="protein sequence ID" value="RHZ60106.1"/>
    <property type="molecule type" value="Genomic_DNA"/>
</dbReference>
<dbReference type="Proteomes" id="UP000215305">
    <property type="component" value="Unassembled WGS sequence"/>
</dbReference>
<feature type="compositionally biased region" description="Polar residues" evidence="7">
    <location>
        <begin position="1564"/>
        <end position="1574"/>
    </location>
</feature>
<proteinExistence type="predicted"/>
<dbReference type="PANTHER" id="PTHR22928">
    <property type="entry name" value="TELOMERE-ASSOCIATED PROTEIN RIF1"/>
    <property type="match status" value="1"/>
</dbReference>
<keyword evidence="4" id="KW-0779">Telomere</keyword>
<evidence type="ECO:0000256" key="6">
    <source>
        <dbReference type="ARBA" id="ARBA00023306"/>
    </source>
</evidence>
<feature type="region of interest" description="Disordered" evidence="7">
    <location>
        <begin position="1"/>
        <end position="59"/>
    </location>
</feature>
<feature type="domain" description="Telomere-associated protein Rif1 N-terminal" evidence="8">
    <location>
        <begin position="135"/>
        <end position="508"/>
    </location>
</feature>
<dbReference type="PANTHER" id="PTHR22928:SF3">
    <property type="entry name" value="TELOMERE-ASSOCIATED PROTEIN RIF1"/>
    <property type="match status" value="1"/>
</dbReference>
<feature type="region of interest" description="Disordered" evidence="7">
    <location>
        <begin position="1432"/>
        <end position="1715"/>
    </location>
</feature>
<dbReference type="RefSeq" id="XP_026615960.1">
    <property type="nucleotide sequence ID" value="XM_026759472.1"/>
</dbReference>
<feature type="compositionally biased region" description="Polar residues" evidence="7">
    <location>
        <begin position="45"/>
        <end position="59"/>
    </location>
</feature>
<evidence type="ECO:0000256" key="4">
    <source>
        <dbReference type="ARBA" id="ARBA00022895"/>
    </source>
</evidence>
<keyword evidence="6" id="KW-0131">Cell cycle</keyword>
<name>A0A397HES2_ASPTH</name>
<evidence type="ECO:0000313" key="10">
    <source>
        <dbReference type="Proteomes" id="UP000215305"/>
    </source>
</evidence>
<evidence type="ECO:0000313" key="9">
    <source>
        <dbReference type="EMBL" id="RHZ60106.1"/>
    </source>
</evidence>
<feature type="compositionally biased region" description="Basic and acidic residues" evidence="7">
    <location>
        <begin position="1328"/>
        <end position="1346"/>
    </location>
</feature>
<accession>A0A397HES2</accession>
<dbReference type="STRING" id="41047.A0A397HES2"/>
<keyword evidence="5" id="KW-0539">Nucleus</keyword>
<comment type="subcellular location">
    <subcellularLocation>
        <location evidence="2">Chromosome</location>
        <location evidence="2">Telomere</location>
    </subcellularLocation>
    <subcellularLocation>
        <location evidence="1">Nucleus</location>
    </subcellularLocation>
</comment>
<feature type="region of interest" description="Disordered" evidence="7">
    <location>
        <begin position="1319"/>
        <end position="1358"/>
    </location>
</feature>
<dbReference type="GO" id="GO:0005634">
    <property type="term" value="C:nucleus"/>
    <property type="evidence" value="ECO:0007669"/>
    <property type="project" value="UniProtKB-SubCell"/>
</dbReference>
<feature type="compositionally biased region" description="Low complexity" evidence="7">
    <location>
        <begin position="1512"/>
        <end position="1525"/>
    </location>
</feature>
<dbReference type="GeneID" id="38127827"/>
<feature type="compositionally biased region" description="Polar residues" evidence="7">
    <location>
        <begin position="1686"/>
        <end position="1695"/>
    </location>
</feature>
<dbReference type="VEuPathDB" id="FungiDB:CDV56_105853"/>
<evidence type="ECO:0000256" key="7">
    <source>
        <dbReference type="SAM" id="MobiDB-lite"/>
    </source>
</evidence>
<feature type="compositionally biased region" description="Low complexity" evidence="7">
    <location>
        <begin position="1659"/>
        <end position="1671"/>
    </location>
</feature>
<feature type="compositionally biased region" description="Polar residues" evidence="7">
    <location>
        <begin position="1644"/>
        <end position="1658"/>
    </location>
</feature>
<feature type="region of interest" description="Disordered" evidence="7">
    <location>
        <begin position="1266"/>
        <end position="1302"/>
    </location>
</feature>
<organism evidence="9 10">
    <name type="scientific">Aspergillus thermomutatus</name>
    <name type="common">Neosartorya pseudofischeri</name>
    <dbReference type="NCBI Taxonomy" id="41047"/>
    <lineage>
        <taxon>Eukaryota</taxon>
        <taxon>Fungi</taxon>
        <taxon>Dikarya</taxon>
        <taxon>Ascomycota</taxon>
        <taxon>Pezizomycotina</taxon>
        <taxon>Eurotiomycetes</taxon>
        <taxon>Eurotiomycetidae</taxon>
        <taxon>Eurotiales</taxon>
        <taxon>Aspergillaceae</taxon>
        <taxon>Aspergillus</taxon>
        <taxon>Aspergillus subgen. Fumigati</taxon>
    </lineage>
</organism>
<keyword evidence="3" id="KW-0158">Chromosome</keyword>
<dbReference type="GO" id="GO:0000723">
    <property type="term" value="P:telomere maintenance"/>
    <property type="evidence" value="ECO:0007669"/>
    <property type="project" value="TreeGrafter"/>
</dbReference>
<dbReference type="InterPro" id="IPR022031">
    <property type="entry name" value="Rif1_N"/>
</dbReference>
<feature type="compositionally biased region" description="Acidic residues" evidence="7">
    <location>
        <begin position="1696"/>
        <end position="1711"/>
    </location>
</feature>
<comment type="caution">
    <text evidence="9">The sequence shown here is derived from an EMBL/GenBank/DDBJ whole genome shotgun (WGS) entry which is preliminary data.</text>
</comment>
<evidence type="ECO:0000256" key="2">
    <source>
        <dbReference type="ARBA" id="ARBA00004574"/>
    </source>
</evidence>
<evidence type="ECO:0000256" key="3">
    <source>
        <dbReference type="ARBA" id="ARBA00022454"/>
    </source>
</evidence>
<sequence>MVEVVGPLSARPPTPPRTGSRTLSEKDRTEDSPIVVQTPVDSPFAANSSAGAPSTRQSKRVNFSPWTKYIKPPSFTNSALKLKSELKALPPSNECKPTKSILKTTNANPSIETTDIAPCTPESFAMLLESITQQLAGESISSRLDAYMQFFGALRAYEGLPGEQEIGQKLGLITQFIQRDLSTDLENGAPLGTNLVIQALKLAAALSWNIEIAAQLSDDFKVFVVEHSINSLDSAKAPKSILTHYMSILSTQNFHSKIMTNARIIRLLTVLEDITSRVNGNAIVFQRLSIYQRLLTQSKSVFVSQSVLWVEHLISGLLHHVKDTRLKAISLGFQTSMICGPNPTLSKSIRDLFDRPLDNGRKLVSEICERMSRMMANVESGVHVPQVWSIIVLLLRSKRLSIDQWEHFKEWVLVLQRCFNCSESSIKAQAILGWNRFVYVVNPSDATSRSMLRMLSKPIMSQFERKKQERYGAQPGQLALCSYHNLLYYAFRPSATFQHLDVVWEEYVTGPSNVFASFPNLNDRFCHALSNLLWSPQAKIWTENKVNESTKLEPEELPSIDCRWVRSRITIILNVFEAILKSSLWADDLDNSNIAAAWVSLSQALSYASSKEITPSPESMQAVASVLGLLQRLWNAGPSSLNALDNDSMDPFFDRFRFLSTTMIFSLGGIPFTEKLLLKTADQTFQAANTPTHHPLRANTNLDSPILHLLRFISDVPGVPEPTPSYLRLVGDTLEAACNGRASRGSRLELLQQCARLYPDDTEFDFGVHNFAQIVWNSTAQLAAESLRSFPLESARERDGSVIRDYENVVKILSTGLKFSTVFPTWNQLLDALVRVMRTEKGDRAIASMALEPLAECMMTIDARNTYLPLSSLFTQSLSIPYCHQSDSVAKKGEALSNTSKNDIFFPHRLVKLVDRTLQESYSTFDPSKTSGVADFIESLTSFLGSGILSFRRKLLENLQESLALWLRDEARKLNIESGVESRILTACRALSSAVINILQTSSPHDASCLHRFEFIIGVGLESSHTSIAKRFLEFWNSTFGSQGGLEYSKVISRALGKLLQLQAVHRAGNTQGSVRTSSVSPAAVPLEPVDMSIKSRISYILDDTYEHSRSPSFHSSPVTNEQEVTALPLSRNPDVIRRQSSPPFKDRHVGSTIGIESDPFTTGSKDSIKANDVFSIIDNIRSSSPPVQTPRELGFITPPHARQLRNPDMSTHSPRTPTFPAVAAENEDGFFGSSPTPGTRGRMQVVGSTNPSSLATEVMDSCMDIDPPSSPPGIRSLSPNSRNKTIASYPPQMPPDTENENMSLREKENICAVPTYEKTTANNVTSEHTDLRKAEHDEPGQSEKPLKRRLRSSTDKPQIAEVPAILEPATPIAREEADSVPELLDNGKSGILESVHVPESAPKIGQEIMEGNVNHEEMPTKLNCIADSFSDDMETQVASQLEQDLESAGNMNEEPKSEAPSEPPKQQATRKRKREAKEVDAAETPSTRERRRSSRLSSVKAPSAVEVQEPMSTRATRSMTTASSQNPKSSPAESVAKRRKRQSKSESEIPAEVNSDPLEPSKEQGTSQEQIASSLDPVQVSGVTEISPQKRRSSRLGGHAAPAIAEESPSRRQSPRTARSRRQTKNKELVSGSSSLRKVEAITSDSVTGTPSAGISDQNLTQTQELTQETSVHGSNLPEMITPGASEQPSTGDSADTEMAEADSPAEPDTTDDHAQVDAAQTNADANDHALEDKNLISHSVQTDTLADTVGQEGVISSLRRVLDDVKSTTLNLSGLKEIDDLLFDIRVEVHEALRRHTE</sequence>
<feature type="region of interest" description="Disordered" evidence="7">
    <location>
        <begin position="1135"/>
        <end position="1165"/>
    </location>
</feature>
<evidence type="ECO:0000256" key="5">
    <source>
        <dbReference type="ARBA" id="ARBA00023242"/>
    </source>
</evidence>
<dbReference type="Pfam" id="PF12231">
    <property type="entry name" value="Rif1_N"/>
    <property type="match status" value="1"/>
</dbReference>
<feature type="compositionally biased region" description="Polar residues" evidence="7">
    <location>
        <begin position="1278"/>
        <end position="1287"/>
    </location>
</feature>